<sequence>MTEPPKDNGPINSDLSAFLRAHEISVLAKKDVELEKLKFAQFEAQEETKRIDIELAHEDKAANRRHRLTLIGLGLFAAVLIFAGYLVMQGNQMGSYILTGTLTYVAGLLSAKPFKNYMSSDNFDEDSD</sequence>
<evidence type="ECO:0000313" key="3">
    <source>
        <dbReference type="Proteomes" id="UP000298097"/>
    </source>
</evidence>
<reference evidence="2" key="1">
    <citation type="journal article" date="2019" name="PLoS Negl. Trop. Dis.">
        <title>Revisiting the worldwide diversity of Leptospira species in the environment.</title>
        <authorList>
            <person name="Vincent A.T."/>
            <person name="Schiettekatte O."/>
            <person name="Bourhy P."/>
            <person name="Veyrier F.J."/>
            <person name="Picardeau M."/>
        </authorList>
    </citation>
    <scope>NUCLEOTIDE SEQUENCE [LARGE SCALE GENOMIC DNA]</scope>
    <source>
        <strain evidence="2">201800301</strain>
    </source>
</reference>
<keyword evidence="1" id="KW-0472">Membrane</keyword>
<dbReference type="RefSeq" id="WP_135773459.1">
    <property type="nucleotide sequence ID" value="NZ_RQEY01000012.1"/>
</dbReference>
<proteinExistence type="predicted"/>
<evidence type="ECO:0000256" key="1">
    <source>
        <dbReference type="SAM" id="Phobius"/>
    </source>
</evidence>
<accession>A0A4R9H6L1</accession>
<keyword evidence="1" id="KW-0812">Transmembrane</keyword>
<name>A0A4R9H6L1_9LEPT</name>
<keyword evidence="3" id="KW-1185">Reference proteome</keyword>
<protein>
    <recommendedName>
        <fullName evidence="4">DUF2335 domain-containing protein</fullName>
    </recommendedName>
</protein>
<feature type="transmembrane region" description="Helical" evidence="1">
    <location>
        <begin position="68"/>
        <end position="87"/>
    </location>
</feature>
<comment type="caution">
    <text evidence="2">The sequence shown here is derived from an EMBL/GenBank/DDBJ whole genome shotgun (WGS) entry which is preliminary data.</text>
</comment>
<evidence type="ECO:0000313" key="2">
    <source>
        <dbReference type="EMBL" id="TGK41208.1"/>
    </source>
</evidence>
<dbReference type="EMBL" id="RQEY01000012">
    <property type="protein sequence ID" value="TGK41208.1"/>
    <property type="molecule type" value="Genomic_DNA"/>
</dbReference>
<keyword evidence="1" id="KW-1133">Transmembrane helix</keyword>
<evidence type="ECO:0008006" key="4">
    <source>
        <dbReference type="Google" id="ProtNLM"/>
    </source>
</evidence>
<feature type="transmembrane region" description="Helical" evidence="1">
    <location>
        <begin position="93"/>
        <end position="111"/>
    </location>
</feature>
<dbReference type="AlphaFoldDB" id="A0A4R9H6L1"/>
<organism evidence="2 3">
    <name type="scientific">Leptospira andrefontaineae</name>
    <dbReference type="NCBI Taxonomy" id="2484976"/>
    <lineage>
        <taxon>Bacteria</taxon>
        <taxon>Pseudomonadati</taxon>
        <taxon>Spirochaetota</taxon>
        <taxon>Spirochaetia</taxon>
        <taxon>Leptospirales</taxon>
        <taxon>Leptospiraceae</taxon>
        <taxon>Leptospira</taxon>
    </lineage>
</organism>
<gene>
    <name evidence="2" type="ORF">EHO65_07185</name>
</gene>
<dbReference type="Proteomes" id="UP000298097">
    <property type="component" value="Unassembled WGS sequence"/>
</dbReference>